<protein>
    <recommendedName>
        <fullName evidence="2">histidine kinase</fullName>
        <ecNumber evidence="2">2.7.13.3</ecNumber>
    </recommendedName>
</protein>
<dbReference type="CDD" id="cd00082">
    <property type="entry name" value="HisKA"/>
    <property type="match status" value="1"/>
</dbReference>
<dbReference type="SMART" id="SM00086">
    <property type="entry name" value="PAC"/>
    <property type="match status" value="2"/>
</dbReference>
<dbReference type="InterPro" id="IPR036097">
    <property type="entry name" value="HisK_dim/P_sf"/>
</dbReference>
<dbReference type="PANTHER" id="PTHR43065:SF50">
    <property type="entry name" value="HISTIDINE KINASE"/>
    <property type="match status" value="1"/>
</dbReference>
<evidence type="ECO:0000256" key="1">
    <source>
        <dbReference type="ARBA" id="ARBA00000085"/>
    </source>
</evidence>
<dbReference type="InterPro" id="IPR005467">
    <property type="entry name" value="His_kinase_dom"/>
</dbReference>
<keyword evidence="4" id="KW-0808">Transferase</keyword>
<dbReference type="SUPFAM" id="SSF55785">
    <property type="entry name" value="PYP-like sensor domain (PAS domain)"/>
    <property type="match status" value="2"/>
</dbReference>
<organism evidence="10 11">
    <name type="scientific">Symplocastrum torsivum CPER-KK1</name>
    <dbReference type="NCBI Taxonomy" id="450513"/>
    <lineage>
        <taxon>Bacteria</taxon>
        <taxon>Bacillati</taxon>
        <taxon>Cyanobacteriota</taxon>
        <taxon>Cyanophyceae</taxon>
        <taxon>Oscillatoriophycideae</taxon>
        <taxon>Oscillatoriales</taxon>
        <taxon>Microcoleaceae</taxon>
        <taxon>Symplocastrum</taxon>
    </lineage>
</organism>
<evidence type="ECO:0000256" key="5">
    <source>
        <dbReference type="ARBA" id="ARBA00023012"/>
    </source>
</evidence>
<evidence type="ECO:0000259" key="9">
    <source>
        <dbReference type="PROSITE" id="PS50113"/>
    </source>
</evidence>
<evidence type="ECO:0000256" key="6">
    <source>
        <dbReference type="SAM" id="Coils"/>
    </source>
</evidence>
<feature type="domain" description="PAS" evidence="8">
    <location>
        <begin position="24"/>
        <end position="94"/>
    </location>
</feature>
<dbReference type="GO" id="GO:0000155">
    <property type="term" value="F:phosphorelay sensor kinase activity"/>
    <property type="evidence" value="ECO:0007669"/>
    <property type="project" value="InterPro"/>
</dbReference>
<dbReference type="InterPro" id="IPR000014">
    <property type="entry name" value="PAS"/>
</dbReference>
<dbReference type="PANTHER" id="PTHR43065">
    <property type="entry name" value="SENSOR HISTIDINE KINASE"/>
    <property type="match status" value="1"/>
</dbReference>
<evidence type="ECO:0000313" key="10">
    <source>
        <dbReference type="EMBL" id="MBW4546257.1"/>
    </source>
</evidence>
<dbReference type="SMART" id="SM00387">
    <property type="entry name" value="HATPase_c"/>
    <property type="match status" value="1"/>
</dbReference>
<comment type="catalytic activity">
    <reaction evidence="1">
        <text>ATP + protein L-histidine = ADP + protein N-phospho-L-histidine.</text>
        <dbReference type="EC" id="2.7.13.3"/>
    </reaction>
</comment>
<dbReference type="InterPro" id="IPR035965">
    <property type="entry name" value="PAS-like_dom_sf"/>
</dbReference>
<evidence type="ECO:0000259" key="8">
    <source>
        <dbReference type="PROSITE" id="PS50112"/>
    </source>
</evidence>
<sequence>MVTKVAESPTTKRKREKTEPEHFLEGALEKFFNLTLDMFFIVGVDGYFKQLNPMCEKTLGYTTEELRGQPWVEFVHPEDQQSTRDQLHKLATETCPVQFENRYRCQDGSYKWLSWNVTLCQEHELIYAVARDNTEHKQAEAARAETEESFRLLVEGVNDYAIFMLDSQGYVVSWNSGAERTKQYSALEIIGQHVSCFYSNEDIKLGKPQQGLDIAARQGRFEEEGWRVRKDGSKFLANVVTTALHAEDGQLSGFARVTRDITERKLAEDALQKANDELEKRVEERTAELIETNELLKQKITEHKRTEMALRRSEARLKNQAEQLEIETRNATSLLQELQRTQAQLIQTEKMSSLGQLVAGVAHEINNPVGFIYGNIDYATCYIKDLMRLMKLYSHYYPEPLPQIQSEMNAIDFDFLMADMPKLLASMKVGATRIRQIVLSLQNFLRAEQVEMTPVDIHDGLESTLLILQNRLKATDQHPEITLLKEYGILPLVECYAGQINQVFMNLLTNAIDVLEGSPELRDMSRCITIKTGVQDMRREYAGNSTEEKVPHAVIRIADTGPGMSENVCRKLFDPFFTTKPVGKGTGLGLSISYQIIVEKHGGQLTCVSEPGKGAEFLIAIPIRQRKSSSELSESECD</sequence>
<dbReference type="SUPFAM" id="SSF47384">
    <property type="entry name" value="Homodimeric domain of signal transducing histidine kinase"/>
    <property type="match status" value="1"/>
</dbReference>
<proteinExistence type="predicted"/>
<dbReference type="EMBL" id="JAHHIF010000023">
    <property type="protein sequence ID" value="MBW4546257.1"/>
    <property type="molecule type" value="Genomic_DNA"/>
</dbReference>
<keyword evidence="6" id="KW-0175">Coiled coil</keyword>
<dbReference type="Gene3D" id="1.10.287.130">
    <property type="match status" value="1"/>
</dbReference>
<feature type="domain" description="Histidine kinase" evidence="7">
    <location>
        <begin position="392"/>
        <end position="625"/>
    </location>
</feature>
<dbReference type="PROSITE" id="PS50113">
    <property type="entry name" value="PAC"/>
    <property type="match status" value="1"/>
</dbReference>
<feature type="domain" description="PAS" evidence="8">
    <location>
        <begin position="146"/>
        <end position="202"/>
    </location>
</feature>
<dbReference type="Pfam" id="PF02518">
    <property type="entry name" value="HATPase_c"/>
    <property type="match status" value="1"/>
</dbReference>
<dbReference type="InterPro" id="IPR003661">
    <property type="entry name" value="HisK_dim/P_dom"/>
</dbReference>
<dbReference type="PROSITE" id="PS50109">
    <property type="entry name" value="HIS_KIN"/>
    <property type="match status" value="1"/>
</dbReference>
<evidence type="ECO:0000313" key="11">
    <source>
        <dbReference type="Proteomes" id="UP000753908"/>
    </source>
</evidence>
<dbReference type="InterPro" id="IPR036890">
    <property type="entry name" value="HATPase_C_sf"/>
</dbReference>
<dbReference type="InterPro" id="IPR013655">
    <property type="entry name" value="PAS_fold_3"/>
</dbReference>
<dbReference type="Gene3D" id="3.30.450.20">
    <property type="entry name" value="PAS domain"/>
    <property type="match status" value="2"/>
</dbReference>
<dbReference type="Gene3D" id="3.30.565.10">
    <property type="entry name" value="Histidine kinase-like ATPase, C-terminal domain"/>
    <property type="match status" value="1"/>
</dbReference>
<dbReference type="InterPro" id="IPR004358">
    <property type="entry name" value="Sig_transdc_His_kin-like_C"/>
</dbReference>
<comment type="caution">
    <text evidence="10">The sequence shown here is derived from an EMBL/GenBank/DDBJ whole genome shotgun (WGS) entry which is preliminary data.</text>
</comment>
<dbReference type="InterPro" id="IPR000700">
    <property type="entry name" value="PAS-assoc_C"/>
</dbReference>
<dbReference type="Pfam" id="PF08447">
    <property type="entry name" value="PAS_3"/>
    <property type="match status" value="1"/>
</dbReference>
<evidence type="ECO:0000256" key="3">
    <source>
        <dbReference type="ARBA" id="ARBA00022553"/>
    </source>
</evidence>
<evidence type="ECO:0000256" key="2">
    <source>
        <dbReference type="ARBA" id="ARBA00012438"/>
    </source>
</evidence>
<reference evidence="10" key="2">
    <citation type="journal article" date="2022" name="Microbiol. Resour. Announc.">
        <title>Metagenome Sequencing to Explore Phylogenomics of Terrestrial Cyanobacteria.</title>
        <authorList>
            <person name="Ward R.D."/>
            <person name="Stajich J.E."/>
            <person name="Johansen J.R."/>
            <person name="Huntemann M."/>
            <person name="Clum A."/>
            <person name="Foster B."/>
            <person name="Foster B."/>
            <person name="Roux S."/>
            <person name="Palaniappan K."/>
            <person name="Varghese N."/>
            <person name="Mukherjee S."/>
            <person name="Reddy T.B.K."/>
            <person name="Daum C."/>
            <person name="Copeland A."/>
            <person name="Chen I.A."/>
            <person name="Ivanova N.N."/>
            <person name="Kyrpides N.C."/>
            <person name="Shapiro N."/>
            <person name="Eloe-Fadrosh E.A."/>
            <person name="Pietrasiak N."/>
        </authorList>
    </citation>
    <scope>NUCLEOTIDE SEQUENCE</scope>
    <source>
        <strain evidence="10">CPER-KK1</strain>
    </source>
</reference>
<gene>
    <name evidence="10" type="ORF">KME25_17700</name>
</gene>
<evidence type="ECO:0000256" key="4">
    <source>
        <dbReference type="ARBA" id="ARBA00022777"/>
    </source>
</evidence>
<dbReference type="InterPro" id="IPR003594">
    <property type="entry name" value="HATPase_dom"/>
</dbReference>
<keyword evidence="4" id="KW-0418">Kinase</keyword>
<keyword evidence="3" id="KW-0597">Phosphoprotein</keyword>
<evidence type="ECO:0000259" key="7">
    <source>
        <dbReference type="PROSITE" id="PS50109"/>
    </source>
</evidence>
<dbReference type="CDD" id="cd00130">
    <property type="entry name" value="PAS"/>
    <property type="match status" value="2"/>
</dbReference>
<dbReference type="PROSITE" id="PS50112">
    <property type="entry name" value="PAS"/>
    <property type="match status" value="2"/>
</dbReference>
<dbReference type="Pfam" id="PF13426">
    <property type="entry name" value="PAS_9"/>
    <property type="match status" value="1"/>
</dbReference>
<dbReference type="SUPFAM" id="SSF55874">
    <property type="entry name" value="ATPase domain of HSP90 chaperone/DNA topoisomerase II/histidine kinase"/>
    <property type="match status" value="1"/>
</dbReference>
<keyword evidence="5" id="KW-0902">Two-component regulatory system</keyword>
<dbReference type="PRINTS" id="PR00344">
    <property type="entry name" value="BCTRLSENSOR"/>
</dbReference>
<dbReference type="NCBIfam" id="TIGR00229">
    <property type="entry name" value="sensory_box"/>
    <property type="match status" value="2"/>
</dbReference>
<feature type="domain" description="PAC" evidence="9">
    <location>
        <begin position="221"/>
        <end position="273"/>
    </location>
</feature>
<feature type="coiled-coil region" evidence="6">
    <location>
        <begin position="264"/>
        <end position="351"/>
    </location>
</feature>
<reference evidence="10" key="1">
    <citation type="submission" date="2021-05" db="EMBL/GenBank/DDBJ databases">
        <authorList>
            <person name="Pietrasiak N."/>
            <person name="Ward R."/>
            <person name="Stajich J.E."/>
            <person name="Kurbessoian T."/>
        </authorList>
    </citation>
    <scope>NUCLEOTIDE SEQUENCE</scope>
    <source>
        <strain evidence="10">CPER-KK1</strain>
    </source>
</reference>
<dbReference type="SMART" id="SM00091">
    <property type="entry name" value="PAS"/>
    <property type="match status" value="2"/>
</dbReference>
<dbReference type="EC" id="2.7.13.3" evidence="2"/>
<dbReference type="Proteomes" id="UP000753908">
    <property type="component" value="Unassembled WGS sequence"/>
</dbReference>
<dbReference type="InterPro" id="IPR001610">
    <property type="entry name" value="PAC"/>
</dbReference>
<accession>A0A951PNH5</accession>
<name>A0A951PNH5_9CYAN</name>
<dbReference type="AlphaFoldDB" id="A0A951PNH5"/>